<dbReference type="SUPFAM" id="SSF49742">
    <property type="entry name" value="PHM/PNGase F"/>
    <property type="match status" value="1"/>
</dbReference>
<feature type="domain" description="Peptide-N-glycosidase F C-terminal" evidence="2">
    <location>
        <begin position="463"/>
        <end position="553"/>
    </location>
</feature>
<dbReference type="Pfam" id="PF09113">
    <property type="entry name" value="N-glycanase_C"/>
    <property type="match status" value="1"/>
</dbReference>
<keyword evidence="4" id="KW-1185">Reference proteome</keyword>
<dbReference type="InterPro" id="IPR008977">
    <property type="entry name" value="PHM/PNGase_F_dom_sf"/>
</dbReference>
<sequence>MEDSPLLAESVRRPRFSLSSSMRLTVPLLGLLLISRWAPSGAVSLLQHHSQVALLEEELTDEAQSVELLRFITPYKTEVEAIVDVTGYAQLLKDVLAAEKELRFYVGIDTWVGNDTRYQVLYFNNVTGRCQAVWSSQGNAWNVSLDLIAWPRTSSVPIQPRDTILLAESFPNPLLQIGQFQVFEASLRSSELALPEPRSLFDAHEISSAVVYPCEGVEQFQRGASLGFLAQQAEDMVLRRPMINAEVLHNISVDLEKLFLSTMVSSKMITAKILNPGNEPGSYLDVSLSSAGNLSEGLPVFFASGAVVTDARYTAYLWMNMSMAFEPIGFVKKVLNATHFRMNVTLAQCFHHLNSSSLPQLQVPKDDRVLPEALSRLRTAAGQGIDSGLALRKEQKTPKQELRVLNAAGTEVSPIATVRAQSGSNSSDASRSGQKVCVVKQNRQGHVFTRSFTATLSQGERGVLHFTATGHGWAATSEQCGEYCHAVYHLRLNGKEVANVTQWRDDCYLNPTGPAQHGTWYESRNGWCPGSVEPGIYLDVSEFLASGENVLELGLTVWLNATHRYDKYTDVAGFIQQDVAMLAVSSNLLLYAAPAVSAALAAPRASSKAQLALRQGCSDPKALRPPAKVQDLGNDWLTSPEARKEQKEEKIPRILPGQVPFDFEARAPWYFYNHSEEILPGVPVGASYLNILNGTLVQSNSRTVYGMLHELKPAQQLALRLRLLKPAHLEMDHWDRVASVGLMVPKALDHVQIQTAPSREPAPSKYWRV</sequence>
<accession>A0AA36J5M4</accession>
<proteinExistence type="predicted"/>
<dbReference type="Proteomes" id="UP001178507">
    <property type="component" value="Unassembled WGS sequence"/>
</dbReference>
<dbReference type="AlphaFoldDB" id="A0AA36J5M4"/>
<keyword evidence="1" id="KW-1015">Disulfide bond</keyword>
<dbReference type="Gene3D" id="2.60.120.230">
    <property type="match status" value="2"/>
</dbReference>
<evidence type="ECO:0000259" key="2">
    <source>
        <dbReference type="Pfam" id="PF09113"/>
    </source>
</evidence>
<evidence type="ECO:0000256" key="1">
    <source>
        <dbReference type="ARBA" id="ARBA00023157"/>
    </source>
</evidence>
<dbReference type="EMBL" id="CAUJNA010003317">
    <property type="protein sequence ID" value="CAJ1398964.1"/>
    <property type="molecule type" value="Genomic_DNA"/>
</dbReference>
<evidence type="ECO:0000313" key="3">
    <source>
        <dbReference type="EMBL" id="CAJ1398964.1"/>
    </source>
</evidence>
<evidence type="ECO:0000313" key="4">
    <source>
        <dbReference type="Proteomes" id="UP001178507"/>
    </source>
</evidence>
<organism evidence="3 4">
    <name type="scientific">Effrenium voratum</name>
    <dbReference type="NCBI Taxonomy" id="2562239"/>
    <lineage>
        <taxon>Eukaryota</taxon>
        <taxon>Sar</taxon>
        <taxon>Alveolata</taxon>
        <taxon>Dinophyceae</taxon>
        <taxon>Suessiales</taxon>
        <taxon>Symbiodiniaceae</taxon>
        <taxon>Effrenium</taxon>
    </lineage>
</organism>
<dbReference type="InterPro" id="IPR015197">
    <property type="entry name" value="PngaseF_C"/>
</dbReference>
<name>A0AA36J5M4_9DINO</name>
<protein>
    <recommendedName>
        <fullName evidence="2">Peptide-N-glycosidase F C-terminal domain-containing protein</fullName>
    </recommendedName>
</protein>
<dbReference type="InterPro" id="IPR014784">
    <property type="entry name" value="Cu2_ascorb_mOase-like_C"/>
</dbReference>
<reference evidence="3" key="1">
    <citation type="submission" date="2023-08" db="EMBL/GenBank/DDBJ databases">
        <authorList>
            <person name="Chen Y."/>
            <person name="Shah S."/>
            <person name="Dougan E. K."/>
            <person name="Thang M."/>
            <person name="Chan C."/>
        </authorList>
    </citation>
    <scope>NUCLEOTIDE SEQUENCE</scope>
</reference>
<comment type="caution">
    <text evidence="3">The sequence shown here is derived from an EMBL/GenBank/DDBJ whole genome shotgun (WGS) entry which is preliminary data.</text>
</comment>
<gene>
    <name evidence="3" type="ORF">EVOR1521_LOCUS22605</name>
</gene>
<dbReference type="GO" id="GO:0016715">
    <property type="term" value="F:oxidoreductase activity, acting on paired donors, with incorporation or reduction of molecular oxygen, reduced ascorbate as one donor, and incorporation of one atom of oxygen"/>
    <property type="evidence" value="ECO:0007669"/>
    <property type="project" value="InterPro"/>
</dbReference>